<reference evidence="4" key="1">
    <citation type="journal article" date="2022" name="Plant J.">
        <title>Strategies of tolerance reflected in two North American maple genomes.</title>
        <authorList>
            <person name="McEvoy S.L."/>
            <person name="Sezen U.U."/>
            <person name="Trouern-Trend A."/>
            <person name="McMahon S.M."/>
            <person name="Schaberg P.G."/>
            <person name="Yang J."/>
            <person name="Wegrzyn J.L."/>
            <person name="Swenson N.G."/>
        </authorList>
    </citation>
    <scope>NUCLEOTIDE SEQUENCE</scope>
    <source>
        <strain evidence="4">91603</strain>
    </source>
</reference>
<proteinExistence type="predicted"/>
<dbReference type="GO" id="GO:0005840">
    <property type="term" value="C:ribosome"/>
    <property type="evidence" value="ECO:0007669"/>
    <property type="project" value="UniProtKB-KW"/>
</dbReference>
<keyword evidence="3" id="KW-0687">Ribonucleoprotein</keyword>
<dbReference type="AlphaFoldDB" id="A0AAD5IFN2"/>
<dbReference type="PANTHER" id="PTHR11830">
    <property type="entry name" value="40S RIBOSOMAL PROTEIN S3A"/>
    <property type="match status" value="1"/>
</dbReference>
<evidence type="ECO:0000256" key="1">
    <source>
        <dbReference type="ARBA" id="ARBA00022490"/>
    </source>
</evidence>
<keyword evidence="2" id="KW-0689">Ribosomal protein</keyword>
<comment type="caution">
    <text evidence="4">The sequence shown here is derived from an EMBL/GenBank/DDBJ whole genome shotgun (WGS) entry which is preliminary data.</text>
</comment>
<evidence type="ECO:0000313" key="4">
    <source>
        <dbReference type="EMBL" id="KAI9161930.1"/>
    </source>
</evidence>
<dbReference type="GO" id="GO:0003735">
    <property type="term" value="F:structural constituent of ribosome"/>
    <property type="evidence" value="ECO:0007669"/>
    <property type="project" value="InterPro"/>
</dbReference>
<name>A0AAD5IFN2_ACENE</name>
<dbReference type="InterPro" id="IPR001593">
    <property type="entry name" value="Ribosomal_eS1"/>
</dbReference>
<keyword evidence="5" id="KW-1185">Reference proteome</keyword>
<dbReference type="GO" id="GO:1990904">
    <property type="term" value="C:ribonucleoprotein complex"/>
    <property type="evidence" value="ECO:0007669"/>
    <property type="project" value="UniProtKB-KW"/>
</dbReference>
<organism evidence="4 5">
    <name type="scientific">Acer negundo</name>
    <name type="common">Box elder</name>
    <dbReference type="NCBI Taxonomy" id="4023"/>
    <lineage>
        <taxon>Eukaryota</taxon>
        <taxon>Viridiplantae</taxon>
        <taxon>Streptophyta</taxon>
        <taxon>Embryophyta</taxon>
        <taxon>Tracheophyta</taxon>
        <taxon>Spermatophyta</taxon>
        <taxon>Magnoliopsida</taxon>
        <taxon>eudicotyledons</taxon>
        <taxon>Gunneridae</taxon>
        <taxon>Pentapetalae</taxon>
        <taxon>rosids</taxon>
        <taxon>malvids</taxon>
        <taxon>Sapindales</taxon>
        <taxon>Sapindaceae</taxon>
        <taxon>Hippocastanoideae</taxon>
        <taxon>Acereae</taxon>
        <taxon>Acer</taxon>
    </lineage>
</organism>
<dbReference type="InterPro" id="IPR012870">
    <property type="entry name" value="DUF1666"/>
</dbReference>
<dbReference type="SMART" id="SM01397">
    <property type="entry name" value="Ribosomal_S3Ae"/>
    <property type="match status" value="1"/>
</dbReference>
<reference evidence="4" key="2">
    <citation type="submission" date="2023-02" db="EMBL/GenBank/DDBJ databases">
        <authorList>
            <person name="Swenson N.G."/>
            <person name="Wegrzyn J.L."/>
            <person name="Mcevoy S.L."/>
        </authorList>
    </citation>
    <scope>NUCLEOTIDE SEQUENCE</scope>
    <source>
        <strain evidence="4">91603</strain>
        <tissue evidence="4">Leaf</tissue>
    </source>
</reference>
<evidence type="ECO:0000256" key="3">
    <source>
        <dbReference type="ARBA" id="ARBA00023274"/>
    </source>
</evidence>
<keyword evidence="1" id="KW-0963">Cytoplasm</keyword>
<dbReference type="EMBL" id="JAJSOW010000106">
    <property type="protein sequence ID" value="KAI9161930.1"/>
    <property type="molecule type" value="Genomic_DNA"/>
</dbReference>
<evidence type="ECO:0000256" key="2">
    <source>
        <dbReference type="ARBA" id="ARBA00022980"/>
    </source>
</evidence>
<accession>A0AAD5IFN2</accession>
<sequence>MQKGTKLKELRKRRKGWKKKSWPQTWEGIELLFGLIDIKVMSKVLRMIASEGLNRVFEVSLADLQKDGEDQAYMKIRFRTEDVQGRNVLVNFWTLIKAHVDVKMTDNYTLRMFCIGFNLVGLVTADSAQFLKGETTKNVPIMGHRDTILEIVQIHQ</sequence>
<protein>
    <submittedName>
        <fullName evidence="4">Uncharacterized protein</fullName>
    </submittedName>
</protein>
<dbReference type="GO" id="GO:0006412">
    <property type="term" value="P:translation"/>
    <property type="evidence" value="ECO:0007669"/>
    <property type="project" value="InterPro"/>
</dbReference>
<gene>
    <name evidence="4" type="ORF">LWI28_022112</name>
</gene>
<dbReference type="Pfam" id="PF07891">
    <property type="entry name" value="DUF1666"/>
    <property type="match status" value="1"/>
</dbReference>
<evidence type="ECO:0000313" key="5">
    <source>
        <dbReference type="Proteomes" id="UP001064489"/>
    </source>
</evidence>
<dbReference type="Proteomes" id="UP001064489">
    <property type="component" value="Chromosome 2"/>
</dbReference>